<dbReference type="RefSeq" id="WP_181676685.1">
    <property type="nucleotide sequence ID" value="NZ_JABJVM010000008.1"/>
</dbReference>
<dbReference type="Proteomes" id="UP000548787">
    <property type="component" value="Unassembled WGS sequence"/>
</dbReference>
<accession>A0A7W1T6W2</accession>
<dbReference type="EMBL" id="JABJVM010000008">
    <property type="protein sequence ID" value="MBA3926529.1"/>
    <property type="molecule type" value="Genomic_DNA"/>
</dbReference>
<name>A0A7W1T6W2_9LIST</name>
<keyword evidence="2" id="KW-1185">Reference proteome</keyword>
<comment type="caution">
    <text evidence="1">The sequence shown here is derived from an EMBL/GenBank/DDBJ whole genome shotgun (WGS) entry which is preliminary data.</text>
</comment>
<dbReference type="AlphaFoldDB" id="A0A7W1T6W2"/>
<sequence>MTTDNYSKMLPDMYDKASDSNISKLLQIYAEDIETLRAIAEKVETYRDIDQAVGKTLDYAGNNINQQRGKTSDEIYRVLIKAKETRIRCSGTTDDIIESLARALDCSYDQIQIYSDIDEGGVEPEALILKGLPLDSLNKVAMSATQFTQLVQKVVPSEVRVSSVILDGTFSFASGSVVETSPQGFANTAMTTGGTLGGVFTPENDYILPI</sequence>
<gene>
    <name evidence="1" type="ORF">HPK16_09250</name>
</gene>
<evidence type="ECO:0000313" key="2">
    <source>
        <dbReference type="Proteomes" id="UP000548787"/>
    </source>
</evidence>
<evidence type="ECO:0000313" key="1">
    <source>
        <dbReference type="EMBL" id="MBA3926529.1"/>
    </source>
</evidence>
<evidence type="ECO:0008006" key="3">
    <source>
        <dbReference type="Google" id="ProtNLM"/>
    </source>
</evidence>
<protein>
    <recommendedName>
        <fullName evidence="3">DUF2612 domain-containing protein</fullName>
    </recommendedName>
</protein>
<reference evidence="1 2" key="1">
    <citation type="submission" date="2020-08" db="EMBL/GenBank/DDBJ databases">
        <title>Listeria ohnekaius sp. nov. and Listeria portnoyii sp. nov. isolated from non-agricultural and natural environments.</title>
        <authorList>
            <person name="Weller D."/>
            <person name="Belias A.M."/>
            <person name="Liao J."/>
            <person name="Guo S."/>
            <person name="Orsi R.H."/>
            <person name="Wiedmann M."/>
        </authorList>
    </citation>
    <scope>NUCLEOTIDE SEQUENCE [LARGE SCALE GENOMIC DNA]</scope>
    <source>
        <strain evidence="1 2">FSL W9-0585</strain>
    </source>
</reference>
<proteinExistence type="predicted"/>
<organism evidence="1 2">
    <name type="scientific">Listeria rustica</name>
    <dbReference type="NCBI Taxonomy" id="2713503"/>
    <lineage>
        <taxon>Bacteria</taxon>
        <taxon>Bacillati</taxon>
        <taxon>Bacillota</taxon>
        <taxon>Bacilli</taxon>
        <taxon>Bacillales</taxon>
        <taxon>Listeriaceae</taxon>
        <taxon>Listeria</taxon>
    </lineage>
</organism>